<keyword evidence="1" id="KW-0704">Schiff base</keyword>
<dbReference type="PANTHER" id="PTHR10683">
    <property type="entry name" value="TRANSALDOLASE"/>
    <property type="match status" value="1"/>
</dbReference>
<dbReference type="VEuPathDB" id="FungiDB:ASPWEDRAFT_34391"/>
<dbReference type="EMBL" id="KV878209">
    <property type="protein sequence ID" value="OJJ40927.1"/>
    <property type="molecule type" value="Genomic_DNA"/>
</dbReference>
<dbReference type="AlphaFoldDB" id="A0A1L9S188"/>
<dbReference type="InterPro" id="IPR001585">
    <property type="entry name" value="TAL/FSA"/>
</dbReference>
<evidence type="ECO:0000313" key="3">
    <source>
        <dbReference type="Proteomes" id="UP000184383"/>
    </source>
</evidence>
<evidence type="ECO:0000313" key="2">
    <source>
        <dbReference type="EMBL" id="OJJ40927.1"/>
    </source>
</evidence>
<dbReference type="InterPro" id="IPR013785">
    <property type="entry name" value="Aldolase_TIM"/>
</dbReference>
<dbReference type="OrthoDB" id="1711136at2759"/>
<dbReference type="Gene3D" id="3.20.20.70">
    <property type="entry name" value="Aldolase class I"/>
    <property type="match status" value="1"/>
</dbReference>
<protein>
    <recommendedName>
        <fullName evidence="4">Transaldolase</fullName>
    </recommendedName>
</protein>
<dbReference type="SUPFAM" id="SSF51569">
    <property type="entry name" value="Aldolase"/>
    <property type="match status" value="1"/>
</dbReference>
<name>A0A1L9S188_ASPWE</name>
<keyword evidence="3" id="KW-1185">Reference proteome</keyword>
<organism evidence="2 3">
    <name type="scientific">Aspergillus wentii DTO 134E9</name>
    <dbReference type="NCBI Taxonomy" id="1073089"/>
    <lineage>
        <taxon>Eukaryota</taxon>
        <taxon>Fungi</taxon>
        <taxon>Dikarya</taxon>
        <taxon>Ascomycota</taxon>
        <taxon>Pezizomycotina</taxon>
        <taxon>Eurotiomycetes</taxon>
        <taxon>Eurotiomycetidae</taxon>
        <taxon>Eurotiales</taxon>
        <taxon>Aspergillaceae</taxon>
        <taxon>Aspergillus</taxon>
        <taxon>Aspergillus subgen. Cremei</taxon>
    </lineage>
</organism>
<dbReference type="Pfam" id="PF00923">
    <property type="entry name" value="TAL_FSA"/>
    <property type="match status" value="1"/>
</dbReference>
<dbReference type="Proteomes" id="UP000184383">
    <property type="component" value="Unassembled WGS sequence"/>
</dbReference>
<dbReference type="GO" id="GO:0005975">
    <property type="term" value="P:carbohydrate metabolic process"/>
    <property type="evidence" value="ECO:0007669"/>
    <property type="project" value="InterPro"/>
</dbReference>
<proteinExistence type="predicted"/>
<dbReference type="RefSeq" id="XP_040694603.1">
    <property type="nucleotide sequence ID" value="XM_040833987.1"/>
</dbReference>
<dbReference type="GO" id="GO:0009052">
    <property type="term" value="P:pentose-phosphate shunt, non-oxidative branch"/>
    <property type="evidence" value="ECO:0007669"/>
    <property type="project" value="TreeGrafter"/>
</dbReference>
<evidence type="ECO:0000256" key="1">
    <source>
        <dbReference type="ARBA" id="ARBA00023270"/>
    </source>
</evidence>
<evidence type="ECO:0008006" key="4">
    <source>
        <dbReference type="Google" id="ProtNLM"/>
    </source>
</evidence>
<dbReference type="STRING" id="1073089.A0A1L9S188"/>
<dbReference type="GO" id="GO:0004801">
    <property type="term" value="F:transaldolase activity"/>
    <property type="evidence" value="ECO:0007669"/>
    <property type="project" value="TreeGrafter"/>
</dbReference>
<accession>A0A1L9S188</accession>
<gene>
    <name evidence="2" type="ORF">ASPWEDRAFT_34391</name>
</gene>
<reference evidence="3" key="1">
    <citation type="journal article" date="2017" name="Genome Biol.">
        <title>Comparative genomics reveals high biological diversity and specific adaptations in the industrially and medically important fungal genus Aspergillus.</title>
        <authorList>
            <person name="de Vries R.P."/>
            <person name="Riley R."/>
            <person name="Wiebenga A."/>
            <person name="Aguilar-Osorio G."/>
            <person name="Amillis S."/>
            <person name="Uchima C.A."/>
            <person name="Anderluh G."/>
            <person name="Asadollahi M."/>
            <person name="Askin M."/>
            <person name="Barry K."/>
            <person name="Battaglia E."/>
            <person name="Bayram O."/>
            <person name="Benocci T."/>
            <person name="Braus-Stromeyer S.A."/>
            <person name="Caldana C."/>
            <person name="Canovas D."/>
            <person name="Cerqueira G.C."/>
            <person name="Chen F."/>
            <person name="Chen W."/>
            <person name="Choi C."/>
            <person name="Clum A."/>
            <person name="Dos Santos R.A."/>
            <person name="Damasio A.R."/>
            <person name="Diallinas G."/>
            <person name="Emri T."/>
            <person name="Fekete E."/>
            <person name="Flipphi M."/>
            <person name="Freyberg S."/>
            <person name="Gallo A."/>
            <person name="Gournas C."/>
            <person name="Habgood R."/>
            <person name="Hainaut M."/>
            <person name="Harispe M.L."/>
            <person name="Henrissat B."/>
            <person name="Hilden K.S."/>
            <person name="Hope R."/>
            <person name="Hossain A."/>
            <person name="Karabika E."/>
            <person name="Karaffa L."/>
            <person name="Karanyi Z."/>
            <person name="Krasevec N."/>
            <person name="Kuo A."/>
            <person name="Kusch H."/>
            <person name="LaButti K."/>
            <person name="Lagendijk E.L."/>
            <person name="Lapidus A."/>
            <person name="Levasseur A."/>
            <person name="Lindquist E."/>
            <person name="Lipzen A."/>
            <person name="Logrieco A.F."/>
            <person name="MacCabe A."/>
            <person name="Maekelae M.R."/>
            <person name="Malavazi I."/>
            <person name="Melin P."/>
            <person name="Meyer V."/>
            <person name="Mielnichuk N."/>
            <person name="Miskei M."/>
            <person name="Molnar A.P."/>
            <person name="Mule G."/>
            <person name="Ngan C.Y."/>
            <person name="Orejas M."/>
            <person name="Orosz E."/>
            <person name="Ouedraogo J.P."/>
            <person name="Overkamp K.M."/>
            <person name="Park H.-S."/>
            <person name="Perrone G."/>
            <person name="Piumi F."/>
            <person name="Punt P.J."/>
            <person name="Ram A.F."/>
            <person name="Ramon A."/>
            <person name="Rauscher S."/>
            <person name="Record E."/>
            <person name="Riano-Pachon D.M."/>
            <person name="Robert V."/>
            <person name="Roehrig J."/>
            <person name="Ruller R."/>
            <person name="Salamov A."/>
            <person name="Salih N.S."/>
            <person name="Samson R.A."/>
            <person name="Sandor E."/>
            <person name="Sanguinetti M."/>
            <person name="Schuetze T."/>
            <person name="Sepcic K."/>
            <person name="Shelest E."/>
            <person name="Sherlock G."/>
            <person name="Sophianopoulou V."/>
            <person name="Squina F.M."/>
            <person name="Sun H."/>
            <person name="Susca A."/>
            <person name="Todd R.B."/>
            <person name="Tsang A."/>
            <person name="Unkles S.E."/>
            <person name="van de Wiele N."/>
            <person name="van Rossen-Uffink D."/>
            <person name="Oliveira J.V."/>
            <person name="Vesth T.C."/>
            <person name="Visser J."/>
            <person name="Yu J.-H."/>
            <person name="Zhou M."/>
            <person name="Andersen M.R."/>
            <person name="Archer D.B."/>
            <person name="Baker S.E."/>
            <person name="Benoit I."/>
            <person name="Brakhage A.A."/>
            <person name="Braus G.H."/>
            <person name="Fischer R."/>
            <person name="Frisvad J.C."/>
            <person name="Goldman G.H."/>
            <person name="Houbraken J."/>
            <person name="Oakley B."/>
            <person name="Pocsi I."/>
            <person name="Scazzocchio C."/>
            <person name="Seiboth B."/>
            <person name="vanKuyk P.A."/>
            <person name="Wortman J."/>
            <person name="Dyer P.S."/>
            <person name="Grigoriev I.V."/>
        </authorList>
    </citation>
    <scope>NUCLEOTIDE SEQUENCE [LARGE SCALE GENOMIC DNA]</scope>
    <source>
        <strain evidence="3">DTO 134E9</strain>
    </source>
</reference>
<sequence length="362" mass="39775">MGSIQTCLDKLNEQLNIDVDWMDPTFIQNLPITPHDMTSNQILTHARLCHPDNDKLLNQVAAESKDQGWLAIYTRMAVLMAKANINNIHGRVLLQTLPTNAYNTEETVSHARAYAREFENVGIPRDRFCIKVPATGAGMNACAILQKEGIQTLGTAVFSVHQAIAASQAGCLYISPYYNELRAHFDASVWPKSNDPALLHPMSSRLIQILETYKRLYRETSKEQPLLKNASFLSAQEAMATGELGCHSATLPHTVLTELSQLPYDAAKQPGQGVPKPAHPYRDAAPTPARLAKNARLDPLVPNWDGKLASSDIDYLGNGGKALDQANEADPETKKRLHEALEAFIAAEKASQAKIEGVMKGF</sequence>
<dbReference type="GeneID" id="63749835"/>
<dbReference type="PANTHER" id="PTHR10683:SF39">
    <property type="entry name" value="TRANSALDOLASE"/>
    <property type="match status" value="1"/>
</dbReference>